<dbReference type="OrthoDB" id="9915051at2"/>
<dbReference type="Proteomes" id="UP000295124">
    <property type="component" value="Unassembled WGS sequence"/>
</dbReference>
<organism evidence="1 2">
    <name type="scientific">Kribbella antibiotica</name>
    <dbReference type="NCBI Taxonomy" id="190195"/>
    <lineage>
        <taxon>Bacteria</taxon>
        <taxon>Bacillati</taxon>
        <taxon>Actinomycetota</taxon>
        <taxon>Actinomycetes</taxon>
        <taxon>Propionibacteriales</taxon>
        <taxon>Kribbellaceae</taxon>
        <taxon>Kribbella</taxon>
    </lineage>
</organism>
<keyword evidence="2" id="KW-1185">Reference proteome</keyword>
<proteinExistence type="predicted"/>
<comment type="caution">
    <text evidence="1">The sequence shown here is derived from an EMBL/GenBank/DDBJ whole genome shotgun (WGS) entry which is preliminary data.</text>
</comment>
<gene>
    <name evidence="1" type="ORF">E1263_21415</name>
</gene>
<dbReference type="AlphaFoldDB" id="A0A4R4ZJI5"/>
<name>A0A4R4ZJI5_9ACTN</name>
<sequence length="145" mass="15396">MKVLLAIAGVVAVWGTATVLVVDKFNDPDGADTPQIAADSALQALSAQDKDGLLKVADPDLSGREQAARRLIDQCRGSDFSGARVTVLRSELADYLASGIVTVPHGQSACREFDLEVRRRNGGWFLSLATPEPNPNPLPTAATNR</sequence>
<accession>A0A4R4ZJI5</accession>
<dbReference type="RefSeq" id="WP_132170086.1">
    <property type="nucleotide sequence ID" value="NZ_SMKX01000062.1"/>
</dbReference>
<dbReference type="EMBL" id="SMKX01000062">
    <property type="protein sequence ID" value="TDD57934.1"/>
    <property type="molecule type" value="Genomic_DNA"/>
</dbReference>
<protein>
    <submittedName>
        <fullName evidence="1">Uncharacterized protein</fullName>
    </submittedName>
</protein>
<evidence type="ECO:0000313" key="1">
    <source>
        <dbReference type="EMBL" id="TDD57934.1"/>
    </source>
</evidence>
<reference evidence="1 2" key="1">
    <citation type="submission" date="2019-03" db="EMBL/GenBank/DDBJ databases">
        <title>Draft genome sequences of novel Actinobacteria.</title>
        <authorList>
            <person name="Sahin N."/>
            <person name="Ay H."/>
            <person name="Saygin H."/>
        </authorList>
    </citation>
    <scope>NUCLEOTIDE SEQUENCE [LARGE SCALE GENOMIC DNA]</scope>
    <source>
        <strain evidence="1 2">JCM 13523</strain>
    </source>
</reference>
<evidence type="ECO:0000313" key="2">
    <source>
        <dbReference type="Proteomes" id="UP000295124"/>
    </source>
</evidence>